<dbReference type="GO" id="GO:0006635">
    <property type="term" value="P:fatty acid beta-oxidation"/>
    <property type="evidence" value="ECO:0007669"/>
    <property type="project" value="TreeGrafter"/>
</dbReference>
<dbReference type="Pfam" id="PF00378">
    <property type="entry name" value="ECH_1"/>
    <property type="match status" value="1"/>
</dbReference>
<dbReference type="InterPro" id="IPR001753">
    <property type="entry name" value="Enoyl-CoA_hydra/iso"/>
</dbReference>
<dbReference type="GO" id="GO:0004300">
    <property type="term" value="F:enoyl-CoA hydratase activity"/>
    <property type="evidence" value="ECO:0007669"/>
    <property type="project" value="UniProtKB-EC"/>
</dbReference>
<evidence type="ECO:0000313" key="2">
    <source>
        <dbReference type="Proteomes" id="UP000193061"/>
    </source>
</evidence>
<evidence type="ECO:0000313" key="1">
    <source>
        <dbReference type="EMBL" id="SLN69977.1"/>
    </source>
</evidence>
<keyword evidence="1" id="KW-0456">Lyase</keyword>
<dbReference type="InterPro" id="IPR029045">
    <property type="entry name" value="ClpP/crotonase-like_dom_sf"/>
</dbReference>
<dbReference type="RefSeq" id="WP_085807467.1">
    <property type="nucleotide sequence ID" value="NZ_FWFX01000016.1"/>
</dbReference>
<dbReference type="EC" id="4.2.1.17" evidence="1"/>
<accession>A0A1X7A412</accession>
<dbReference type="AlphaFoldDB" id="A0A1X7A412"/>
<name>A0A1X7A412_9RHOB</name>
<dbReference type="PANTHER" id="PTHR11941">
    <property type="entry name" value="ENOYL-COA HYDRATASE-RELATED"/>
    <property type="match status" value="1"/>
</dbReference>
<protein>
    <submittedName>
        <fullName evidence="1">2,3-dehydroadipyl-CoA hydratase</fullName>
        <ecNumber evidence="1">4.2.1.17</ecNumber>
    </submittedName>
</protein>
<proteinExistence type="predicted"/>
<keyword evidence="2" id="KW-1185">Reference proteome</keyword>
<dbReference type="Proteomes" id="UP000193061">
    <property type="component" value="Unassembled WGS sequence"/>
</dbReference>
<dbReference type="PANTHER" id="PTHR11941:SF54">
    <property type="entry name" value="ENOYL-COA HYDRATASE, MITOCHONDRIAL"/>
    <property type="match status" value="1"/>
</dbReference>
<dbReference type="Gene3D" id="3.90.226.10">
    <property type="entry name" value="2-enoyl-CoA Hydratase, Chain A, domain 1"/>
    <property type="match status" value="1"/>
</dbReference>
<dbReference type="SUPFAM" id="SSF52096">
    <property type="entry name" value="ClpP/crotonase"/>
    <property type="match status" value="1"/>
</dbReference>
<organism evidence="1 2">
    <name type="scientific">Roseovarius albus</name>
    <dbReference type="NCBI Taxonomy" id="1247867"/>
    <lineage>
        <taxon>Bacteria</taxon>
        <taxon>Pseudomonadati</taxon>
        <taxon>Pseudomonadota</taxon>
        <taxon>Alphaproteobacteria</taxon>
        <taxon>Rhodobacterales</taxon>
        <taxon>Roseobacteraceae</taxon>
        <taxon>Roseovarius</taxon>
    </lineage>
</organism>
<reference evidence="1 2" key="1">
    <citation type="submission" date="2017-03" db="EMBL/GenBank/DDBJ databases">
        <authorList>
            <person name="Afonso C.L."/>
            <person name="Miller P.J."/>
            <person name="Scott M.A."/>
            <person name="Spackman E."/>
            <person name="Goraichik I."/>
            <person name="Dimitrov K.M."/>
            <person name="Suarez D.L."/>
            <person name="Swayne D.E."/>
        </authorList>
    </citation>
    <scope>NUCLEOTIDE SEQUENCE [LARGE SCALE GENOMIC DNA]</scope>
    <source>
        <strain evidence="1 2">CECT 7450</strain>
    </source>
</reference>
<dbReference type="OrthoDB" id="9775794at2"/>
<dbReference type="CDD" id="cd06558">
    <property type="entry name" value="crotonase-like"/>
    <property type="match status" value="1"/>
</dbReference>
<dbReference type="EMBL" id="FWFX01000016">
    <property type="protein sequence ID" value="SLN69977.1"/>
    <property type="molecule type" value="Genomic_DNA"/>
</dbReference>
<gene>
    <name evidence="1" type="primary">paaF</name>
    <name evidence="1" type="ORF">ROA7450_03806</name>
</gene>
<sequence length="237" mass="25581">MRVERKDHLMTWTLDRPKQSNGLDEATMAEMDAALSTLEDRAANLSCLLIRGDETVFSTGLDAGLLEICFADRAMFTATVHRMGKLQDRIAMLPQVTIACVDGDCRLGGLELALACDLIVAGTGAKITDGHLEYDAMPGGGATKRLPLRLGYSGALRFLLESPLLNGQEARAIGLVDDVAPGLAHDRGTEIAGIVTERDPELIRSIKASLRAASPVPTDQSFLQEFQHSVIDRLIPE</sequence>